<dbReference type="GO" id="GO:0090599">
    <property type="term" value="F:alpha-glucosidase activity"/>
    <property type="evidence" value="ECO:0007669"/>
    <property type="project" value="TreeGrafter"/>
</dbReference>
<dbReference type="AlphaFoldDB" id="A0AAJ6CHU5"/>
<evidence type="ECO:0000256" key="8">
    <source>
        <dbReference type="ARBA" id="ARBA00023295"/>
    </source>
</evidence>
<dbReference type="SUPFAM" id="SSF74650">
    <property type="entry name" value="Galactose mutarotase-like"/>
    <property type="match status" value="1"/>
</dbReference>
<name>A0AAJ6CHU5_9BASI</name>
<dbReference type="Pfam" id="PF21365">
    <property type="entry name" value="Glyco_hydro_31_3rd"/>
    <property type="match status" value="1"/>
</dbReference>
<accession>A0AAJ6CHU5</accession>
<dbReference type="PANTHER" id="PTHR22762:SF54">
    <property type="entry name" value="BCDNA.GH04962"/>
    <property type="match status" value="1"/>
</dbReference>
<keyword evidence="16" id="KW-1185">Reference proteome</keyword>
<dbReference type="InterPro" id="IPR017853">
    <property type="entry name" value="GH"/>
</dbReference>
<evidence type="ECO:0000259" key="14">
    <source>
        <dbReference type="Pfam" id="PF21365"/>
    </source>
</evidence>
<keyword evidence="4" id="KW-0732">Signal</keyword>
<evidence type="ECO:0000256" key="5">
    <source>
        <dbReference type="ARBA" id="ARBA00022801"/>
    </source>
</evidence>
<dbReference type="Gene3D" id="2.60.40.1180">
    <property type="entry name" value="Golgi alpha-mannosidase II"/>
    <property type="match status" value="2"/>
</dbReference>
<organism evidence="15 16">
    <name type="scientific">Malassezia yamatoensis</name>
    <dbReference type="NCBI Taxonomy" id="253288"/>
    <lineage>
        <taxon>Eukaryota</taxon>
        <taxon>Fungi</taxon>
        <taxon>Dikarya</taxon>
        <taxon>Basidiomycota</taxon>
        <taxon>Ustilaginomycotina</taxon>
        <taxon>Malasseziomycetes</taxon>
        <taxon>Malasseziales</taxon>
        <taxon>Malasseziaceae</taxon>
        <taxon>Malassezia</taxon>
    </lineage>
</organism>
<dbReference type="Proteomes" id="UP001219567">
    <property type="component" value="Chromosome 4"/>
</dbReference>
<evidence type="ECO:0000256" key="9">
    <source>
        <dbReference type="ARBA" id="ARBA00042895"/>
    </source>
</evidence>
<dbReference type="EMBL" id="CP119946">
    <property type="protein sequence ID" value="WFD00245.1"/>
    <property type="molecule type" value="Genomic_DNA"/>
</dbReference>
<dbReference type="CDD" id="cd14752">
    <property type="entry name" value="GH31_N"/>
    <property type="match status" value="1"/>
</dbReference>
<dbReference type="InterPro" id="IPR013780">
    <property type="entry name" value="Glyco_hydro_b"/>
</dbReference>
<evidence type="ECO:0000313" key="16">
    <source>
        <dbReference type="Proteomes" id="UP001219567"/>
    </source>
</evidence>
<evidence type="ECO:0000256" key="11">
    <source>
        <dbReference type="SAM" id="MobiDB-lite"/>
    </source>
</evidence>
<keyword evidence="6" id="KW-0256">Endoplasmic reticulum</keyword>
<evidence type="ECO:0000256" key="2">
    <source>
        <dbReference type="ARBA" id="ARBA00004833"/>
    </source>
</evidence>
<evidence type="ECO:0000256" key="6">
    <source>
        <dbReference type="ARBA" id="ARBA00022824"/>
    </source>
</evidence>
<keyword evidence="8 10" id="KW-0326">Glycosidase</keyword>
<keyword evidence="7" id="KW-0325">Glycoprotein</keyword>
<evidence type="ECO:0000256" key="4">
    <source>
        <dbReference type="ARBA" id="ARBA00022729"/>
    </source>
</evidence>
<dbReference type="GO" id="GO:0005975">
    <property type="term" value="P:carbohydrate metabolic process"/>
    <property type="evidence" value="ECO:0007669"/>
    <property type="project" value="InterPro"/>
</dbReference>
<dbReference type="InterPro" id="IPR011013">
    <property type="entry name" value="Gal_mutarotase_sf_dom"/>
</dbReference>
<dbReference type="InterPro" id="IPR000322">
    <property type="entry name" value="Glyco_hydro_31_TIM"/>
</dbReference>
<dbReference type="InterPro" id="IPR048395">
    <property type="entry name" value="Glyco_hydro_31_C"/>
</dbReference>
<comment type="similarity">
    <text evidence="3 10">Belongs to the glycosyl hydrolase 31 family.</text>
</comment>
<evidence type="ECO:0000313" key="15">
    <source>
        <dbReference type="EMBL" id="WFD00245.1"/>
    </source>
</evidence>
<feature type="domain" description="Glycosyl hydrolase family 31 C-terminal" evidence="14">
    <location>
        <begin position="788"/>
        <end position="879"/>
    </location>
</feature>
<dbReference type="InterPro" id="IPR025887">
    <property type="entry name" value="Glyco_hydro_31_N_dom"/>
</dbReference>
<feature type="domain" description="Glycoside hydrolase family 31 TIM barrel" evidence="12">
    <location>
        <begin position="440"/>
        <end position="780"/>
    </location>
</feature>
<evidence type="ECO:0000256" key="10">
    <source>
        <dbReference type="RuleBase" id="RU361185"/>
    </source>
</evidence>
<dbReference type="Pfam" id="PF01055">
    <property type="entry name" value="Glyco_hydro_31_2nd"/>
    <property type="match status" value="1"/>
</dbReference>
<protein>
    <recommendedName>
        <fullName evidence="9">Glucosidase II subunit alpha</fullName>
    </recommendedName>
</protein>
<evidence type="ECO:0000259" key="12">
    <source>
        <dbReference type="Pfam" id="PF01055"/>
    </source>
</evidence>
<evidence type="ECO:0000259" key="13">
    <source>
        <dbReference type="Pfam" id="PF13802"/>
    </source>
</evidence>
<dbReference type="SUPFAM" id="SSF51445">
    <property type="entry name" value="(Trans)glycosidases"/>
    <property type="match status" value="1"/>
</dbReference>
<evidence type="ECO:0000256" key="3">
    <source>
        <dbReference type="ARBA" id="ARBA00007806"/>
    </source>
</evidence>
<gene>
    <name evidence="15" type="primary">ROT2</name>
    <name evidence="15" type="ORF">MYAM1_002993</name>
</gene>
<dbReference type="Gene3D" id="2.60.40.1760">
    <property type="entry name" value="glycosyl hydrolase (family 31)"/>
    <property type="match status" value="1"/>
</dbReference>
<dbReference type="GO" id="GO:0030246">
    <property type="term" value="F:carbohydrate binding"/>
    <property type="evidence" value="ECO:0007669"/>
    <property type="project" value="InterPro"/>
</dbReference>
<dbReference type="GO" id="GO:0017177">
    <property type="term" value="C:glucosidase II complex"/>
    <property type="evidence" value="ECO:0007669"/>
    <property type="project" value="TreeGrafter"/>
</dbReference>
<reference evidence="15 16" key="1">
    <citation type="submission" date="2023-03" db="EMBL/GenBank/DDBJ databases">
        <title>Mating type loci evolution in Malassezia.</title>
        <authorList>
            <person name="Coelho M.A."/>
        </authorList>
    </citation>
    <scope>NUCLEOTIDE SEQUENCE [LARGE SCALE GENOMIC DNA]</scope>
    <source>
        <strain evidence="15 16">CBS 9725</strain>
    </source>
</reference>
<comment type="subcellular location">
    <subcellularLocation>
        <location evidence="1">Endoplasmic reticulum</location>
    </subcellularLocation>
</comment>
<dbReference type="SUPFAM" id="SSF51011">
    <property type="entry name" value="Glycosyl hydrolase domain"/>
    <property type="match status" value="1"/>
</dbReference>
<dbReference type="Gene3D" id="3.20.20.80">
    <property type="entry name" value="Glycosidases"/>
    <property type="match status" value="1"/>
</dbReference>
<keyword evidence="5 10" id="KW-0378">Hydrolase</keyword>
<dbReference type="PANTHER" id="PTHR22762">
    <property type="entry name" value="ALPHA-GLUCOSIDASE"/>
    <property type="match status" value="1"/>
</dbReference>
<sequence>MLSHPTDFDSVMRSSGGLVCWLVCTAAVVLAVRPNDFKSCKDVSFCRRFRRIADHVEETGVVSPYSVGAQQLSDQQAHMRWPVHSALHPEIDFELKMSFFEDGNARVQMDQVGDRYKNWKRYDQTAMWTIVEMPSLAEKIESVYDRSKHVTTVRWSAHANEMIMEHEPLRISFIRDGVVQMILNDRNLLHMEHFRPRPDPFPSIKQEGDEEKPASALRFQKRTQEISAANKRLKKPDQTTIHAWAAFEQEDPGEWEETWTRVKDSKPKGPEAMGLDVSFPGYGVVYGLPEHASPMSLRSTRVPPAGSGSDEELGRYTDPYRLMNTDVFEYDYDSPMALYGSAPILHAQSKGSAVSVLWLNSAETWVDIHKSKRRPGPQVSRSKLTEFSSIDSSMMRGGSASESSHAHFFSEAGILDLFVFLGPSPKVNMERFTSLVGRTALPQYFALGYHQSRWNYLTDTDVIDTSNNFDLADMPMDVMWLDIEYSRDHMYGIWDKRSFKDPKKMVDDLDKVGRKLVIIIDPHLKKTESYYLYKEAKDQRLLVRKADGVSDYIGECWSKDAGWIDMFNPNTWKWWIDQHSLSANKLEANARNLFIWNDMSEPAIFDGPEVTSPKDNIHYPHFENRELHNLNGIVMQNLTSIGLVKRELGTRDKNGHAGVERRPFVLSRAWWLGSQRFGAIWTGDNLGTWEHFAGTVPMLLQNGLGGMSFCGADIGGFFGDPDEELLLRWYQAGIFEPFFRAHAHIDTKRREPFLFSGKTGESLRGLLQLRYRLLPVWYTAFWKSGKTGLPVLVPQHLEFPHDQQGFTIDNQYYIGNSGLLFKPAVSKHAKSVNIYLAEDQLYYDYFTKHEYRGSSSGINVTVPAPLTDQVPLLIRGGSIFPTHQRNRRAAESQRGDPLTLHVALARNRQGIRARGELYMDDGQTFAYRDQHAYIARELQVDQDHGVHRITCSSIEKAGDALSTQTNPYMEEFRTRVERIIILGLEDAPRYVQIRNSNGHTEQLEFSWVPTAKVPGSADDSSTLRASELVIRDPRVLIAEDWTIEWK</sequence>
<feature type="region of interest" description="Disordered" evidence="11">
    <location>
        <begin position="294"/>
        <end position="315"/>
    </location>
</feature>
<evidence type="ECO:0000256" key="1">
    <source>
        <dbReference type="ARBA" id="ARBA00004240"/>
    </source>
</evidence>
<feature type="domain" description="Glycoside hydrolase family 31 N-terminal" evidence="13">
    <location>
        <begin position="95"/>
        <end position="367"/>
    </location>
</feature>
<comment type="pathway">
    <text evidence="2">Glycan metabolism; N-glycan metabolism.</text>
</comment>
<dbReference type="CDD" id="cd06603">
    <property type="entry name" value="GH31_GANC_GANAB_alpha"/>
    <property type="match status" value="1"/>
</dbReference>
<dbReference type="GO" id="GO:0006491">
    <property type="term" value="P:N-glycan processing"/>
    <property type="evidence" value="ECO:0007669"/>
    <property type="project" value="TreeGrafter"/>
</dbReference>
<evidence type="ECO:0000256" key="7">
    <source>
        <dbReference type="ARBA" id="ARBA00023180"/>
    </source>
</evidence>
<dbReference type="Pfam" id="PF13802">
    <property type="entry name" value="Gal_mutarotas_2"/>
    <property type="match status" value="1"/>
</dbReference>
<proteinExistence type="inferred from homology"/>